<evidence type="ECO:0008006" key="5">
    <source>
        <dbReference type="Google" id="ProtNLM"/>
    </source>
</evidence>
<accession>A0A8C4KLE5</accession>
<dbReference type="InterPro" id="IPR038461">
    <property type="entry name" value="Schlafen_AlbA_2_dom_sf"/>
</dbReference>
<dbReference type="Pfam" id="PF21026">
    <property type="entry name" value="SLFN_GTPase-like"/>
    <property type="match status" value="1"/>
</dbReference>
<feature type="domain" description="Schlafen GTPase-like" evidence="2">
    <location>
        <begin position="267"/>
        <end position="309"/>
    </location>
</feature>
<keyword evidence="4" id="KW-1185">Reference proteome</keyword>
<dbReference type="Pfam" id="PF04326">
    <property type="entry name" value="SLFN_AlbA_2"/>
    <property type="match status" value="1"/>
</dbReference>
<reference evidence="3" key="2">
    <citation type="submission" date="2025-09" db="UniProtKB">
        <authorList>
            <consortium name="Ensembl"/>
        </authorList>
    </citation>
    <scope>IDENTIFICATION</scope>
</reference>
<dbReference type="PANTHER" id="PTHR12155:SF30">
    <property type="entry name" value="PROTEIN SLFN14"/>
    <property type="match status" value="1"/>
</dbReference>
<feature type="domain" description="Schlafen AlbA-2" evidence="1">
    <location>
        <begin position="134"/>
        <end position="200"/>
    </location>
</feature>
<protein>
    <recommendedName>
        <fullName evidence="5">Schlafen AlbA-2 domain-containing protein</fullName>
    </recommendedName>
</protein>
<dbReference type="Ensembl" id="ENSDNVT00000028560.1">
    <property type="protein sequence ID" value="ENSDNVP00000023650.1"/>
    <property type="gene ID" value="ENSDNVG00000016429.1"/>
</dbReference>
<dbReference type="PANTHER" id="PTHR12155">
    <property type="entry name" value="SCHLAFEN"/>
    <property type="match status" value="1"/>
</dbReference>
<evidence type="ECO:0000259" key="1">
    <source>
        <dbReference type="Pfam" id="PF04326"/>
    </source>
</evidence>
<evidence type="ECO:0000313" key="4">
    <source>
        <dbReference type="Proteomes" id="UP000694423"/>
    </source>
</evidence>
<dbReference type="Proteomes" id="UP000694423">
    <property type="component" value="Unplaced"/>
</dbReference>
<dbReference type="InterPro" id="IPR029684">
    <property type="entry name" value="Schlafen"/>
</dbReference>
<dbReference type="InterPro" id="IPR048729">
    <property type="entry name" value="SLFN_GTPase-like"/>
</dbReference>
<evidence type="ECO:0000259" key="2">
    <source>
        <dbReference type="Pfam" id="PF21026"/>
    </source>
</evidence>
<sequence>HFRIRMARKEGKLDLVKAVCALLNSGGGVVRMEIENKNYYFQEHSIGLDVEQSLRVFTDSQQSYFVLFVKNLKKKENHIKTCGENGLSPKKALLNVDGGAKGIPLNTRECHIQATAAKLLREKLMAGEVLDFTETSHVEFKNFSARDVLKYIREIFLNYVSAFANTQGGYLIFGVDDSSKVFGSDSEVGKEALAKTIADVMGSLPIYHFHRSQTKVQFKSNILNVYDKEEHLQGYGCAPRVGPSCWAVFHDTPHSWIVKGTVDPVKLGGKYPGLEDLMRKQILPFNERVLIFLRSWAVDIGLLENQDVVELHPLFHRHPCLPVCICNSCAEVQILIK</sequence>
<dbReference type="Gene3D" id="3.30.950.30">
    <property type="entry name" value="Schlafen, AAA domain"/>
    <property type="match status" value="1"/>
</dbReference>
<organism evidence="3 4">
    <name type="scientific">Dromaius novaehollandiae</name>
    <name type="common">Emu</name>
    <dbReference type="NCBI Taxonomy" id="8790"/>
    <lineage>
        <taxon>Eukaryota</taxon>
        <taxon>Metazoa</taxon>
        <taxon>Chordata</taxon>
        <taxon>Craniata</taxon>
        <taxon>Vertebrata</taxon>
        <taxon>Euteleostomi</taxon>
        <taxon>Archelosauria</taxon>
        <taxon>Archosauria</taxon>
        <taxon>Dinosauria</taxon>
        <taxon>Saurischia</taxon>
        <taxon>Theropoda</taxon>
        <taxon>Coelurosauria</taxon>
        <taxon>Aves</taxon>
        <taxon>Palaeognathae</taxon>
        <taxon>Casuariiformes</taxon>
        <taxon>Dromaiidae</taxon>
        <taxon>Dromaius</taxon>
    </lineage>
</organism>
<name>A0A8C4KLE5_DRONO</name>
<reference evidence="3" key="1">
    <citation type="submission" date="2025-08" db="UniProtKB">
        <authorList>
            <consortium name="Ensembl"/>
        </authorList>
    </citation>
    <scope>IDENTIFICATION</scope>
</reference>
<dbReference type="AlphaFoldDB" id="A0A8C4KLE5"/>
<dbReference type="InterPro" id="IPR007421">
    <property type="entry name" value="Schlafen_AlbA_2_dom"/>
</dbReference>
<proteinExistence type="predicted"/>
<evidence type="ECO:0000313" key="3">
    <source>
        <dbReference type="Ensembl" id="ENSDNVP00000023650.1"/>
    </source>
</evidence>